<feature type="chain" id="PRO_5043354548" evidence="10">
    <location>
        <begin position="28"/>
        <end position="452"/>
    </location>
</feature>
<dbReference type="GO" id="GO:0016020">
    <property type="term" value="C:membrane"/>
    <property type="evidence" value="ECO:0007669"/>
    <property type="project" value="UniProtKB-SubCell"/>
</dbReference>
<keyword evidence="2" id="KW-0723">Serine/threonine-protein kinase</keyword>
<dbReference type="InterPro" id="IPR025287">
    <property type="entry name" value="WAK_GUB"/>
</dbReference>
<feature type="transmembrane region" description="Helical" evidence="9">
    <location>
        <begin position="287"/>
        <end position="307"/>
    </location>
</feature>
<keyword evidence="7" id="KW-0325">Glycoprotein</keyword>
<evidence type="ECO:0000313" key="13">
    <source>
        <dbReference type="Proteomes" id="UP001140949"/>
    </source>
</evidence>
<evidence type="ECO:0000313" key="12">
    <source>
        <dbReference type="EMBL" id="KAJ6814165.1"/>
    </source>
</evidence>
<keyword evidence="5 9" id="KW-1133">Transmembrane helix</keyword>
<dbReference type="GO" id="GO:0004674">
    <property type="term" value="F:protein serine/threonine kinase activity"/>
    <property type="evidence" value="ECO:0007669"/>
    <property type="project" value="UniProtKB-KW"/>
</dbReference>
<dbReference type="InterPro" id="IPR017441">
    <property type="entry name" value="Protein_kinase_ATP_BS"/>
</dbReference>
<evidence type="ECO:0000256" key="2">
    <source>
        <dbReference type="ARBA" id="ARBA00022527"/>
    </source>
</evidence>
<keyword evidence="8" id="KW-0547">Nucleotide-binding</keyword>
<evidence type="ECO:0000256" key="5">
    <source>
        <dbReference type="ARBA" id="ARBA00022989"/>
    </source>
</evidence>
<dbReference type="GO" id="GO:0030247">
    <property type="term" value="F:polysaccharide binding"/>
    <property type="evidence" value="ECO:0007669"/>
    <property type="project" value="InterPro"/>
</dbReference>
<evidence type="ECO:0000256" key="7">
    <source>
        <dbReference type="ARBA" id="ARBA00023180"/>
    </source>
</evidence>
<name>A0AAX6FDZ4_IRIPA</name>
<dbReference type="InterPro" id="IPR011009">
    <property type="entry name" value="Kinase-like_dom_sf"/>
</dbReference>
<dbReference type="InterPro" id="IPR000719">
    <property type="entry name" value="Prot_kinase_dom"/>
</dbReference>
<keyword evidence="12" id="KW-0808">Transferase</keyword>
<keyword evidence="8" id="KW-0067">ATP-binding</keyword>
<sequence>MMRGEPSSFELISRLLCFLFVVSAATARLPRDEYCSSSSCGEIQSIRYPFRLKDDPDGCGDPNHELICRGNKTILEVFSGTYHVTDISYRGARFFSVVDDNSASDKCITIARLASPRAATVGSSNNYKMPYACAMATRVNVVDVNLASGKCVVPSRSVSPSSLVSDYYKTPELCWFAFLNCSEKITDNYDYTLVPCLNGNMSNGFVYVKSNGCSAVRVESLAPSCTFLSMVPRAATAEGSDAHIFQQLQKGFMLVPKTGKDLRVDDIIFLALDDAIEDASRERGFKIFKINILFPFLVEINIVRRLYYYQGKNENFRAALVVTSVLIAFTNIAMFVIVFGALSRFILAPMSIFVFLCHQFWKMRVPMDKIEKFLRFQQNLEPTRYSYPDIVTMTCNFKVKLGQGGFGSVFRGDLPGGYPVAVKMLSHTKFNGDDFISEVSTIGRIHHLNGLG</sequence>
<feature type="domain" description="Protein kinase" evidence="11">
    <location>
        <begin position="395"/>
        <end position="452"/>
    </location>
</feature>
<keyword evidence="6 9" id="KW-0472">Membrane</keyword>
<gene>
    <name evidence="12" type="ORF">M6B38_140210</name>
</gene>
<feature type="binding site" evidence="8">
    <location>
        <position position="423"/>
    </location>
    <ligand>
        <name>ATP</name>
        <dbReference type="ChEBI" id="CHEBI:30616"/>
    </ligand>
</feature>
<evidence type="ECO:0000256" key="8">
    <source>
        <dbReference type="PROSITE-ProRule" id="PRU10141"/>
    </source>
</evidence>
<dbReference type="Proteomes" id="UP001140949">
    <property type="component" value="Unassembled WGS sequence"/>
</dbReference>
<dbReference type="Gene3D" id="3.30.200.20">
    <property type="entry name" value="Phosphorylase Kinase, domain 1"/>
    <property type="match status" value="1"/>
</dbReference>
<dbReference type="GO" id="GO:0005524">
    <property type="term" value="F:ATP binding"/>
    <property type="evidence" value="ECO:0007669"/>
    <property type="project" value="UniProtKB-UniRule"/>
</dbReference>
<dbReference type="SUPFAM" id="SSF56112">
    <property type="entry name" value="Protein kinase-like (PK-like)"/>
    <property type="match status" value="1"/>
</dbReference>
<dbReference type="EMBL" id="JANAVB010029818">
    <property type="protein sequence ID" value="KAJ6814165.1"/>
    <property type="molecule type" value="Genomic_DNA"/>
</dbReference>
<comment type="subcellular location">
    <subcellularLocation>
        <location evidence="1">Membrane</location>
        <topology evidence="1">Single-pass type I membrane protein</topology>
    </subcellularLocation>
</comment>
<protein>
    <submittedName>
        <fullName evidence="12">Rust resistance kinase Lr10-like isoform X1</fullName>
    </submittedName>
</protein>
<feature type="transmembrane region" description="Helical" evidence="9">
    <location>
        <begin position="319"/>
        <end position="339"/>
    </location>
</feature>
<evidence type="ECO:0000256" key="4">
    <source>
        <dbReference type="ARBA" id="ARBA00022729"/>
    </source>
</evidence>
<keyword evidence="4 10" id="KW-0732">Signal</keyword>
<dbReference type="InterPro" id="IPR045874">
    <property type="entry name" value="LRK10/LRL21-25-like"/>
</dbReference>
<dbReference type="PANTHER" id="PTHR27009">
    <property type="entry name" value="RUST RESISTANCE KINASE LR10-RELATED"/>
    <property type="match status" value="1"/>
</dbReference>
<feature type="signal peptide" evidence="10">
    <location>
        <begin position="1"/>
        <end position="27"/>
    </location>
</feature>
<dbReference type="Pfam" id="PF13947">
    <property type="entry name" value="GUB_WAK_bind"/>
    <property type="match status" value="1"/>
</dbReference>
<dbReference type="AlphaFoldDB" id="A0AAX6FDZ4"/>
<dbReference type="PROSITE" id="PS50011">
    <property type="entry name" value="PROTEIN_KINASE_DOM"/>
    <property type="match status" value="1"/>
</dbReference>
<evidence type="ECO:0000256" key="9">
    <source>
        <dbReference type="SAM" id="Phobius"/>
    </source>
</evidence>
<keyword evidence="3 9" id="KW-0812">Transmembrane</keyword>
<comment type="caution">
    <text evidence="12">The sequence shown here is derived from an EMBL/GenBank/DDBJ whole genome shotgun (WGS) entry which is preliminary data.</text>
</comment>
<evidence type="ECO:0000256" key="3">
    <source>
        <dbReference type="ARBA" id="ARBA00022692"/>
    </source>
</evidence>
<dbReference type="PROSITE" id="PS00107">
    <property type="entry name" value="PROTEIN_KINASE_ATP"/>
    <property type="match status" value="1"/>
</dbReference>
<evidence type="ECO:0000256" key="6">
    <source>
        <dbReference type="ARBA" id="ARBA00023136"/>
    </source>
</evidence>
<evidence type="ECO:0000256" key="10">
    <source>
        <dbReference type="SAM" id="SignalP"/>
    </source>
</evidence>
<reference evidence="12" key="2">
    <citation type="submission" date="2023-04" db="EMBL/GenBank/DDBJ databases">
        <authorList>
            <person name="Bruccoleri R.E."/>
            <person name="Oakeley E.J."/>
            <person name="Faust A.-M."/>
            <person name="Dessus-Babus S."/>
            <person name="Altorfer M."/>
            <person name="Burckhardt D."/>
            <person name="Oertli M."/>
            <person name="Naumann U."/>
            <person name="Petersen F."/>
            <person name="Wong J."/>
        </authorList>
    </citation>
    <scope>NUCLEOTIDE SEQUENCE</scope>
    <source>
        <strain evidence="12">GSM-AAB239-AS_SAM_17_03QT</strain>
        <tissue evidence="12">Leaf</tissue>
    </source>
</reference>
<organism evidence="12 13">
    <name type="scientific">Iris pallida</name>
    <name type="common">Sweet iris</name>
    <dbReference type="NCBI Taxonomy" id="29817"/>
    <lineage>
        <taxon>Eukaryota</taxon>
        <taxon>Viridiplantae</taxon>
        <taxon>Streptophyta</taxon>
        <taxon>Embryophyta</taxon>
        <taxon>Tracheophyta</taxon>
        <taxon>Spermatophyta</taxon>
        <taxon>Magnoliopsida</taxon>
        <taxon>Liliopsida</taxon>
        <taxon>Asparagales</taxon>
        <taxon>Iridaceae</taxon>
        <taxon>Iridoideae</taxon>
        <taxon>Irideae</taxon>
        <taxon>Iris</taxon>
    </lineage>
</organism>
<evidence type="ECO:0000256" key="1">
    <source>
        <dbReference type="ARBA" id="ARBA00004479"/>
    </source>
</evidence>
<proteinExistence type="predicted"/>
<keyword evidence="12" id="KW-0418">Kinase</keyword>
<keyword evidence="13" id="KW-1185">Reference proteome</keyword>
<evidence type="ECO:0000259" key="11">
    <source>
        <dbReference type="PROSITE" id="PS50011"/>
    </source>
</evidence>
<accession>A0AAX6FDZ4</accession>
<reference evidence="12" key="1">
    <citation type="journal article" date="2023" name="GigaByte">
        <title>Genome assembly of the bearded iris, Iris pallida Lam.</title>
        <authorList>
            <person name="Bruccoleri R.E."/>
            <person name="Oakeley E.J."/>
            <person name="Faust A.M.E."/>
            <person name="Altorfer M."/>
            <person name="Dessus-Babus S."/>
            <person name="Burckhardt D."/>
            <person name="Oertli M."/>
            <person name="Naumann U."/>
            <person name="Petersen F."/>
            <person name="Wong J."/>
        </authorList>
    </citation>
    <scope>NUCLEOTIDE SEQUENCE</scope>
    <source>
        <strain evidence="12">GSM-AAB239-AS_SAM_17_03QT</strain>
    </source>
</reference>